<sequence>MLTTWKQTRTTIEYPRSNGNLHIEESTKQKKKSKKSQTAAEDEDITQDDDKVVVMGAQFIPPLSHHSSFHRERANLSSSTLSKSSKKRRKINHDPTMDKEPILCITSPHRVVFMKDKGEKSSDNTSMDHVSLIESKSRTYVARPGASSRFFLRGNIGQHASTGTDEDGAAAAFAGMMPPGAQYDPAFNLMYAIRNGGAEVAIWSAVPSSILPGPDDDVLDVDGAGSRINGSSGRRNTVHTTEALESSVDAAIACRLKLPEGKNAVTLTPFSIQPSSLGGKETLDAVGAGGCCEDGTIWLAIRHQSGRMCSKFQILIVDGSSNEVVEANSASRSGVKATKRRKTTNAVKKGGWRLLDSSTIGTIDNSSLSITVQSVLLSEDNAQVVYRSHQLRVDSKGDADAHTTVHIERFTTQNILQLDKPASDIAVKLDTDADSLLIVHGEGKGRWMVSSVNLSESDGALIDSMRTFPLPVDHNVQSATVFSFGMVGRNIVAVLMKSQRSTSKPSVMLLRVIDFWRKAELSSMCWLEGDDKSTEEPDPSFNIVPRIKMLNDKRCHAMVTNASNGSIALMTTTNEDTGLLHIVYSKLDVGSAGVENAPSASGCTSLASALRFAALSGPTQTTTWPSLNIVKTREADHTVQRKTVGDALDKACKLLTTSAKELIQHTGSSTVGNGAIVNGKGRKGSKSSAHSISWREVYQDCFTLVSIANGNGVDISKTTVNGIKDGATNTSAVEVPKSFFEVAFKETANILLSFRRAGSPTISQIEEVIRDATSVLLEILRTRLISSRRDYGVRFNSREHIFLSILHACPTISVAENRLGNVGKLHVMNAIMENVQDIPEGVLVSILRFLLINVSVEDVVAYYPSASDTSERGLKLLNRYNAKSSDGQEESRNRIGTKLLSEAVLDFTSKIVTYSNCNQSFLTNAIRVSFTTSGEVETLLLTLAKLLRVGRPQLFQEGCDAAMKKCGPFLGAIQWITALTDAHMCTILKISNEGGMIIDRIQHAIRSAMAQSEFANEVRELLNLFSVVGEGSTNREAKPNSTSISMPKETAVLPYTVERLAF</sequence>
<feature type="region of interest" description="Disordered" evidence="1">
    <location>
        <begin position="64"/>
        <end position="100"/>
    </location>
</feature>
<protein>
    <submittedName>
        <fullName evidence="2">Uncharacterized protein</fullName>
    </submittedName>
</protein>
<dbReference type="EMBL" id="JALLBG020000223">
    <property type="protein sequence ID" value="KAL3758766.1"/>
    <property type="molecule type" value="Genomic_DNA"/>
</dbReference>
<gene>
    <name evidence="2" type="ORF">ACHAWU_006408</name>
</gene>
<comment type="caution">
    <text evidence="2">The sequence shown here is derived from an EMBL/GenBank/DDBJ whole genome shotgun (WGS) entry which is preliminary data.</text>
</comment>
<dbReference type="Proteomes" id="UP001530293">
    <property type="component" value="Unassembled WGS sequence"/>
</dbReference>
<evidence type="ECO:0000313" key="3">
    <source>
        <dbReference type="Proteomes" id="UP001530293"/>
    </source>
</evidence>
<accession>A0ABD3M9W6</accession>
<dbReference type="AlphaFoldDB" id="A0ABD3M9W6"/>
<name>A0ABD3M9W6_9STRA</name>
<keyword evidence="3" id="KW-1185">Reference proteome</keyword>
<organism evidence="2 3">
    <name type="scientific">Discostella pseudostelligera</name>
    <dbReference type="NCBI Taxonomy" id="259834"/>
    <lineage>
        <taxon>Eukaryota</taxon>
        <taxon>Sar</taxon>
        <taxon>Stramenopiles</taxon>
        <taxon>Ochrophyta</taxon>
        <taxon>Bacillariophyta</taxon>
        <taxon>Coscinodiscophyceae</taxon>
        <taxon>Thalassiosirophycidae</taxon>
        <taxon>Stephanodiscales</taxon>
        <taxon>Stephanodiscaceae</taxon>
        <taxon>Discostella</taxon>
    </lineage>
</organism>
<proteinExistence type="predicted"/>
<evidence type="ECO:0000256" key="1">
    <source>
        <dbReference type="SAM" id="MobiDB-lite"/>
    </source>
</evidence>
<reference evidence="2 3" key="1">
    <citation type="submission" date="2024-10" db="EMBL/GenBank/DDBJ databases">
        <title>Updated reference genomes for cyclostephanoid diatoms.</title>
        <authorList>
            <person name="Roberts W.R."/>
            <person name="Alverson A.J."/>
        </authorList>
    </citation>
    <scope>NUCLEOTIDE SEQUENCE [LARGE SCALE GENOMIC DNA]</scope>
    <source>
        <strain evidence="2 3">AJA232-27</strain>
    </source>
</reference>
<evidence type="ECO:0000313" key="2">
    <source>
        <dbReference type="EMBL" id="KAL3758766.1"/>
    </source>
</evidence>
<feature type="compositionally biased region" description="Polar residues" evidence="1">
    <location>
        <begin position="1"/>
        <end position="11"/>
    </location>
</feature>
<feature type="region of interest" description="Disordered" evidence="1">
    <location>
        <begin position="1"/>
        <end position="48"/>
    </location>
</feature>